<evidence type="ECO:0000313" key="1">
    <source>
        <dbReference type="Ensembl" id="ENSKMAP00000009577.1"/>
    </source>
</evidence>
<dbReference type="Proteomes" id="UP000264800">
    <property type="component" value="Unplaced"/>
</dbReference>
<dbReference type="AlphaFoldDB" id="A0A3Q3F7Z5"/>
<name>A0A3Q3F7Z5_KRYMA</name>
<protein>
    <submittedName>
        <fullName evidence="1">Uncharacterized protein</fullName>
    </submittedName>
</protein>
<organism evidence="1 2">
    <name type="scientific">Kryptolebias marmoratus</name>
    <name type="common">Mangrove killifish</name>
    <name type="synonym">Rivulus marmoratus</name>
    <dbReference type="NCBI Taxonomy" id="37003"/>
    <lineage>
        <taxon>Eukaryota</taxon>
        <taxon>Metazoa</taxon>
        <taxon>Chordata</taxon>
        <taxon>Craniata</taxon>
        <taxon>Vertebrata</taxon>
        <taxon>Euteleostomi</taxon>
        <taxon>Actinopterygii</taxon>
        <taxon>Neopterygii</taxon>
        <taxon>Teleostei</taxon>
        <taxon>Neoteleostei</taxon>
        <taxon>Acanthomorphata</taxon>
        <taxon>Ovalentaria</taxon>
        <taxon>Atherinomorphae</taxon>
        <taxon>Cyprinodontiformes</taxon>
        <taxon>Rivulidae</taxon>
        <taxon>Kryptolebias</taxon>
    </lineage>
</organism>
<evidence type="ECO:0000313" key="2">
    <source>
        <dbReference type="Proteomes" id="UP000264800"/>
    </source>
</evidence>
<dbReference type="Ensembl" id="ENSKMAT00000009724.1">
    <property type="protein sequence ID" value="ENSKMAP00000009577.1"/>
    <property type="gene ID" value="ENSKMAG00000007192.1"/>
</dbReference>
<sequence>CCLRAWFWSRSQDILPRVLMFSTRHSGGGTIMIWGAFSFNGTMVLVREVLTLFSTEGTNSGDSHCCVYTT</sequence>
<reference evidence="1" key="2">
    <citation type="submission" date="2025-09" db="UniProtKB">
        <authorList>
            <consortium name="Ensembl"/>
        </authorList>
    </citation>
    <scope>IDENTIFICATION</scope>
</reference>
<reference evidence="1" key="1">
    <citation type="submission" date="2025-08" db="UniProtKB">
        <authorList>
            <consortium name="Ensembl"/>
        </authorList>
    </citation>
    <scope>IDENTIFICATION</scope>
</reference>
<proteinExistence type="predicted"/>
<keyword evidence="2" id="KW-1185">Reference proteome</keyword>
<accession>A0A3Q3F7Z5</accession>